<proteinExistence type="predicted"/>
<evidence type="ECO:0000313" key="1">
    <source>
        <dbReference type="EMBL" id="TNN24416.1"/>
    </source>
</evidence>
<evidence type="ECO:0000313" key="2">
    <source>
        <dbReference type="Proteomes" id="UP000314294"/>
    </source>
</evidence>
<accession>A0A4Z2E668</accession>
<name>A0A4Z2E668_9TELE</name>
<dbReference type="Proteomes" id="UP000314294">
    <property type="component" value="Unassembled WGS sequence"/>
</dbReference>
<comment type="caution">
    <text evidence="1">The sequence shown here is derived from an EMBL/GenBank/DDBJ whole genome shotgun (WGS) entry which is preliminary data.</text>
</comment>
<sequence>MESDLRDLRDLWDMWHGAQAVGVGAPSIELSEQRCTCSCWFTTQCWISPVGPTPCRPASEPSVFSLNEMTPPGCLKLDEHGGETFLSCSRASRRQQLFDSGEQKKFK</sequence>
<reference evidence="1 2" key="1">
    <citation type="submission" date="2019-03" db="EMBL/GenBank/DDBJ databases">
        <title>First draft genome of Liparis tanakae, snailfish: a comprehensive survey of snailfish specific genes.</title>
        <authorList>
            <person name="Kim W."/>
            <person name="Song I."/>
            <person name="Jeong J.-H."/>
            <person name="Kim D."/>
            <person name="Kim S."/>
            <person name="Ryu S."/>
            <person name="Song J.Y."/>
            <person name="Lee S.K."/>
        </authorList>
    </citation>
    <scope>NUCLEOTIDE SEQUENCE [LARGE SCALE GENOMIC DNA]</scope>
    <source>
        <tissue evidence="1">Muscle</tissue>
    </source>
</reference>
<organism evidence="1 2">
    <name type="scientific">Liparis tanakae</name>
    <name type="common">Tanaka's snailfish</name>
    <dbReference type="NCBI Taxonomy" id="230148"/>
    <lineage>
        <taxon>Eukaryota</taxon>
        <taxon>Metazoa</taxon>
        <taxon>Chordata</taxon>
        <taxon>Craniata</taxon>
        <taxon>Vertebrata</taxon>
        <taxon>Euteleostomi</taxon>
        <taxon>Actinopterygii</taxon>
        <taxon>Neopterygii</taxon>
        <taxon>Teleostei</taxon>
        <taxon>Neoteleostei</taxon>
        <taxon>Acanthomorphata</taxon>
        <taxon>Eupercaria</taxon>
        <taxon>Perciformes</taxon>
        <taxon>Cottioidei</taxon>
        <taxon>Cottales</taxon>
        <taxon>Liparidae</taxon>
        <taxon>Liparis</taxon>
    </lineage>
</organism>
<dbReference type="EMBL" id="SRLO01015438">
    <property type="protein sequence ID" value="TNN24416.1"/>
    <property type="molecule type" value="Genomic_DNA"/>
</dbReference>
<protein>
    <submittedName>
        <fullName evidence="1">Uncharacterized protein</fullName>
    </submittedName>
</protein>
<gene>
    <name evidence="1" type="ORF">EYF80_065459</name>
</gene>
<dbReference type="AlphaFoldDB" id="A0A4Z2E668"/>
<keyword evidence="2" id="KW-1185">Reference proteome</keyword>